<keyword evidence="6" id="KW-1185">Reference proteome</keyword>
<dbReference type="PRINTS" id="PR00076">
    <property type="entry name" value="6PGDHDRGNASE"/>
</dbReference>
<keyword evidence="2" id="KW-0560">Oxidoreductase</keyword>
<dbReference type="RefSeq" id="WP_324718151.1">
    <property type="nucleotide sequence ID" value="NZ_CP141615.1"/>
</dbReference>
<dbReference type="InterPro" id="IPR013328">
    <property type="entry name" value="6PGD_dom2"/>
</dbReference>
<dbReference type="EMBL" id="CP141615">
    <property type="protein sequence ID" value="WRP18881.1"/>
    <property type="molecule type" value="Genomic_DNA"/>
</dbReference>
<organism evidence="5 6">
    <name type="scientific">Carboxydichorda subterranea</name>
    <dbReference type="NCBI Taxonomy" id="3109565"/>
    <lineage>
        <taxon>Bacteria</taxon>
        <taxon>Bacillati</taxon>
        <taxon>Bacillota</taxon>
        <taxon>Limnochordia</taxon>
        <taxon>Limnochordales</taxon>
        <taxon>Geochordaceae</taxon>
        <taxon>Carboxydichorda</taxon>
    </lineage>
</organism>
<comment type="similarity">
    <text evidence="1">Belongs to the 6-phosphogluconate dehydrogenase family.</text>
</comment>
<name>A0ABZ1C1A3_9FIRM</name>
<sequence length="325" mass="34101">MTASSGRAGAGEPPLEAGLIGLGRMGLGVARRLLGAGWRVVGWDLAAPACREAAKAGVHVAQSARDVVASLRPPRRIWLMVPAGEPVDRTLFDPSHGIQALLEPGDVVVDGGNSFYEDSRRRARELRERAGAWLVDCGSSGGVEGAEQGLCLMVGGEPEAVEVAFPLLRALAAPGGLAHVGPPGAGHFVKMVHNAVEYGMLQAIGEGFELLSAAPYALDLHQVAVLWTHGSVVRGWLMELLARALAKDPRLEGLRGVVGGGETGGWAIQEAWKRGVPFSTLASAYAMRLRSRQEESVAAKVVAALRREFGGHSVTPVRQGAGGER</sequence>
<keyword evidence="3" id="KW-0311">Gluconate utilization</keyword>
<dbReference type="InterPro" id="IPR006183">
    <property type="entry name" value="Pgluconate_DH"/>
</dbReference>
<dbReference type="Gene3D" id="3.40.50.720">
    <property type="entry name" value="NAD(P)-binding Rossmann-like Domain"/>
    <property type="match status" value="1"/>
</dbReference>
<dbReference type="SMART" id="SM01350">
    <property type="entry name" value="6PGD"/>
    <property type="match status" value="1"/>
</dbReference>
<evidence type="ECO:0000259" key="4">
    <source>
        <dbReference type="SMART" id="SM01350"/>
    </source>
</evidence>
<dbReference type="SUPFAM" id="SSF51735">
    <property type="entry name" value="NAD(P)-binding Rossmann-fold domains"/>
    <property type="match status" value="1"/>
</dbReference>
<dbReference type="PANTHER" id="PTHR11811">
    <property type="entry name" value="6-PHOSPHOGLUCONATE DEHYDROGENASE"/>
    <property type="match status" value="1"/>
</dbReference>
<dbReference type="InterPro" id="IPR036291">
    <property type="entry name" value="NAD(P)-bd_dom_sf"/>
</dbReference>
<accession>A0ABZ1C1A3</accession>
<evidence type="ECO:0000313" key="6">
    <source>
        <dbReference type="Proteomes" id="UP001332192"/>
    </source>
</evidence>
<proteinExistence type="inferred from homology"/>
<dbReference type="InterPro" id="IPR006115">
    <property type="entry name" value="6PGDH_NADP-bd"/>
</dbReference>
<gene>
    <name evidence="5" type="primary">gnd</name>
    <name evidence="5" type="ORF">U7230_00815</name>
</gene>
<evidence type="ECO:0000256" key="3">
    <source>
        <dbReference type="ARBA" id="ARBA00023064"/>
    </source>
</evidence>
<dbReference type="SUPFAM" id="SSF48179">
    <property type="entry name" value="6-phosphogluconate dehydrogenase C-terminal domain-like"/>
    <property type="match status" value="1"/>
</dbReference>
<evidence type="ECO:0000256" key="2">
    <source>
        <dbReference type="ARBA" id="ARBA00023002"/>
    </source>
</evidence>
<evidence type="ECO:0000256" key="1">
    <source>
        <dbReference type="ARBA" id="ARBA00008419"/>
    </source>
</evidence>
<reference evidence="5 6" key="1">
    <citation type="journal article" date="2024" name="Front. Microbiol.">
        <title>Novel thermophilic genera Geochorda gen. nov. and Carboxydochorda gen. nov. from the deep terrestrial subsurface reveal the ecophysiological diversity in the class Limnochordia.</title>
        <authorList>
            <person name="Karnachuk O.V."/>
            <person name="Lukina A.P."/>
            <person name="Avakyan M.R."/>
            <person name="Kadnikov V.V."/>
            <person name="Begmatov S."/>
            <person name="Beletsky A.V."/>
            <person name="Vlasova K.G."/>
            <person name="Novikov A.A."/>
            <person name="Shcherbakova V.A."/>
            <person name="Mardanov A.V."/>
            <person name="Ravin N.V."/>
        </authorList>
    </citation>
    <scope>NUCLEOTIDE SEQUENCE [LARGE SCALE GENOMIC DNA]</scope>
    <source>
        <strain evidence="5 6">L945</strain>
    </source>
</reference>
<dbReference type="Pfam" id="PF03446">
    <property type="entry name" value="NAD_binding_2"/>
    <property type="match status" value="1"/>
</dbReference>
<dbReference type="InterPro" id="IPR004849">
    <property type="entry name" value="6DGDH_YqeC"/>
</dbReference>
<evidence type="ECO:0000313" key="5">
    <source>
        <dbReference type="EMBL" id="WRP18881.1"/>
    </source>
</evidence>
<feature type="domain" description="6-phosphogluconate dehydrogenase C-terminal" evidence="4">
    <location>
        <begin position="186"/>
        <end position="313"/>
    </location>
</feature>
<dbReference type="InterPro" id="IPR008927">
    <property type="entry name" value="6-PGluconate_DH-like_C_sf"/>
</dbReference>
<dbReference type="InterPro" id="IPR006114">
    <property type="entry name" value="6PGDH_C"/>
</dbReference>
<dbReference type="Gene3D" id="1.10.1040.10">
    <property type="entry name" value="N-(1-d-carboxylethyl)-l-norvaline Dehydrogenase, domain 2"/>
    <property type="match status" value="1"/>
</dbReference>
<dbReference type="Proteomes" id="UP001332192">
    <property type="component" value="Chromosome"/>
</dbReference>
<dbReference type="NCBIfam" id="TIGR00872">
    <property type="entry name" value="gnd_rel"/>
    <property type="match status" value="1"/>
</dbReference>
<dbReference type="Pfam" id="PF00393">
    <property type="entry name" value="6PGD"/>
    <property type="match status" value="1"/>
</dbReference>
<dbReference type="NCBIfam" id="NF007161">
    <property type="entry name" value="PRK09599.1"/>
    <property type="match status" value="1"/>
</dbReference>
<protein>
    <submittedName>
        <fullName evidence="5">Decarboxylating 6-phosphogluconate dehydrogenase</fullName>
    </submittedName>
</protein>